<accession>A0A2P2NPA8</accession>
<protein>
    <submittedName>
        <fullName evidence="1">Uncharacterized protein</fullName>
    </submittedName>
</protein>
<evidence type="ECO:0000313" key="1">
    <source>
        <dbReference type="EMBL" id="MBX44338.1"/>
    </source>
</evidence>
<reference evidence="1" key="1">
    <citation type="submission" date="2018-02" db="EMBL/GenBank/DDBJ databases">
        <title>Rhizophora mucronata_Transcriptome.</title>
        <authorList>
            <person name="Meera S.P."/>
            <person name="Sreeshan A."/>
            <person name="Augustine A."/>
        </authorList>
    </citation>
    <scope>NUCLEOTIDE SEQUENCE</scope>
    <source>
        <tissue evidence="1">Leaf</tissue>
    </source>
</reference>
<sequence length="32" mass="3615">MVVVFLYCGLMLVTSCLYTSQHISLTSHAYMC</sequence>
<dbReference type="AlphaFoldDB" id="A0A2P2NPA8"/>
<proteinExistence type="predicted"/>
<name>A0A2P2NPA8_RHIMU</name>
<organism evidence="1">
    <name type="scientific">Rhizophora mucronata</name>
    <name type="common">Asiatic mangrove</name>
    <dbReference type="NCBI Taxonomy" id="61149"/>
    <lineage>
        <taxon>Eukaryota</taxon>
        <taxon>Viridiplantae</taxon>
        <taxon>Streptophyta</taxon>
        <taxon>Embryophyta</taxon>
        <taxon>Tracheophyta</taxon>
        <taxon>Spermatophyta</taxon>
        <taxon>Magnoliopsida</taxon>
        <taxon>eudicotyledons</taxon>
        <taxon>Gunneridae</taxon>
        <taxon>Pentapetalae</taxon>
        <taxon>rosids</taxon>
        <taxon>fabids</taxon>
        <taxon>Malpighiales</taxon>
        <taxon>Rhizophoraceae</taxon>
        <taxon>Rhizophora</taxon>
    </lineage>
</organism>
<dbReference type="EMBL" id="GGEC01063854">
    <property type="protein sequence ID" value="MBX44338.1"/>
    <property type="molecule type" value="Transcribed_RNA"/>
</dbReference>